<evidence type="ECO:0000256" key="8">
    <source>
        <dbReference type="ARBA" id="ARBA00023012"/>
    </source>
</evidence>
<dbReference type="PROSITE" id="PS50109">
    <property type="entry name" value="HIS_KIN"/>
    <property type="match status" value="1"/>
</dbReference>
<accession>A0ABX0H3L5</accession>
<dbReference type="CDD" id="cd16917">
    <property type="entry name" value="HATPase_UhpB-NarQ-NarX-like"/>
    <property type="match status" value="1"/>
</dbReference>
<feature type="transmembrane region" description="Helical" evidence="9">
    <location>
        <begin position="336"/>
        <end position="354"/>
    </location>
</feature>
<evidence type="ECO:0000256" key="2">
    <source>
        <dbReference type="ARBA" id="ARBA00012438"/>
    </source>
</evidence>
<protein>
    <recommendedName>
        <fullName evidence="2">histidine kinase</fullName>
        <ecNumber evidence="2">2.7.13.3</ecNumber>
    </recommendedName>
</protein>
<organism evidence="11 12">
    <name type="scientific">Cyclobacterium plantarum</name>
    <dbReference type="NCBI Taxonomy" id="2716263"/>
    <lineage>
        <taxon>Bacteria</taxon>
        <taxon>Pseudomonadati</taxon>
        <taxon>Bacteroidota</taxon>
        <taxon>Cytophagia</taxon>
        <taxon>Cytophagales</taxon>
        <taxon>Cyclobacteriaceae</taxon>
        <taxon>Cyclobacterium</taxon>
    </lineage>
</organism>
<keyword evidence="5" id="KW-0547">Nucleotide-binding</keyword>
<dbReference type="SUPFAM" id="SSF55874">
    <property type="entry name" value="ATPase domain of HSP90 chaperone/DNA topoisomerase II/histidine kinase"/>
    <property type="match status" value="1"/>
</dbReference>
<keyword evidence="4" id="KW-0808">Transferase</keyword>
<feature type="transmembrane region" description="Helical" evidence="9">
    <location>
        <begin position="181"/>
        <end position="201"/>
    </location>
</feature>
<dbReference type="Proteomes" id="UP000649799">
    <property type="component" value="Unassembled WGS sequence"/>
</dbReference>
<evidence type="ECO:0000256" key="9">
    <source>
        <dbReference type="SAM" id="Phobius"/>
    </source>
</evidence>
<keyword evidence="6" id="KW-0418">Kinase</keyword>
<dbReference type="InterPro" id="IPR050482">
    <property type="entry name" value="Sensor_HK_TwoCompSys"/>
</dbReference>
<evidence type="ECO:0000256" key="6">
    <source>
        <dbReference type="ARBA" id="ARBA00022777"/>
    </source>
</evidence>
<feature type="transmembrane region" description="Helical" evidence="9">
    <location>
        <begin position="310"/>
        <end position="329"/>
    </location>
</feature>
<evidence type="ECO:0000256" key="3">
    <source>
        <dbReference type="ARBA" id="ARBA00022553"/>
    </source>
</evidence>
<evidence type="ECO:0000256" key="7">
    <source>
        <dbReference type="ARBA" id="ARBA00022840"/>
    </source>
</evidence>
<feature type="transmembrane region" description="Helical" evidence="9">
    <location>
        <begin position="374"/>
        <end position="392"/>
    </location>
</feature>
<feature type="transmembrane region" description="Helical" evidence="9">
    <location>
        <begin position="237"/>
        <end position="260"/>
    </location>
</feature>
<evidence type="ECO:0000313" key="11">
    <source>
        <dbReference type="EMBL" id="NHE56415.1"/>
    </source>
</evidence>
<dbReference type="EMBL" id="JAANYN010000002">
    <property type="protein sequence ID" value="NHE56415.1"/>
    <property type="molecule type" value="Genomic_DNA"/>
</dbReference>
<evidence type="ECO:0000313" key="12">
    <source>
        <dbReference type="Proteomes" id="UP000649799"/>
    </source>
</evidence>
<dbReference type="InterPro" id="IPR011712">
    <property type="entry name" value="Sig_transdc_His_kin_sub3_dim/P"/>
</dbReference>
<dbReference type="Pfam" id="PF07696">
    <property type="entry name" value="7TMR-DISMED2"/>
    <property type="match status" value="1"/>
</dbReference>
<dbReference type="InterPro" id="IPR036890">
    <property type="entry name" value="HATPase_C_sf"/>
</dbReference>
<keyword evidence="3" id="KW-0597">Phosphoprotein</keyword>
<sequence>MLIVGLIGIGSWWLTNQRRGRSITTEQPAVTVYQLFQLADPNSQLTFQEVLELPITEWQEVSAVNFGYNGGAGWAYVRVKSNINRPILMEMQTHFIDSVKVWLLDEEGISIDIASGRDIRSFIDNYISANHRYILTDLPMKKNHSYSIFIRGETIPGFPVKYQVKFWDGPGFLKYFEATNWRWGVFTGLMLTVLFISLACFTIHQNEIYFYFSAYIICFSLHALLIDGWGIFLNTSLYQYINPIQIGHILNLSICFFMLFSRRFLVIPHQSANWWLRISPWWLYLVITICIFLVNHGFTHSNSFFIRTGYGLGFVVVLSIVAIWVGYLVDAIQREFFPVWLLIASQLFLIIFFFKNIILVNLNAVLLPITDMLLLKTALTAQIYFIALAWIYRQKMLVDSQEKLRTDNLTQHKAVYEAEHRWQELQIKNLKIENAAHEQRERLARDLHDGIGSQLTHIVSRLDILSIPTSPQQTQLLRLRDFTRDTNQNLRETIWILNQEEVTCSEFALRLHSFLLNLWEDQEYPNLTWHCSKINDKAILSPVVAMHLMRLTQEAIVNSIKHAKADEIQVELGVYPPNLMLTIKDDGAGFSGEHASGGFGLKYMRKRAAEMGGCLNLKSEKTGTQIQVTIPVSA</sequence>
<evidence type="ECO:0000256" key="1">
    <source>
        <dbReference type="ARBA" id="ARBA00000085"/>
    </source>
</evidence>
<dbReference type="Gene3D" id="1.20.5.1930">
    <property type="match status" value="1"/>
</dbReference>
<keyword evidence="8" id="KW-0902">Two-component regulatory system</keyword>
<feature type="transmembrane region" description="Helical" evidence="9">
    <location>
        <begin position="281"/>
        <end position="298"/>
    </location>
</feature>
<dbReference type="InterPro" id="IPR005467">
    <property type="entry name" value="His_kinase_dom"/>
</dbReference>
<dbReference type="PANTHER" id="PTHR24421">
    <property type="entry name" value="NITRATE/NITRITE SENSOR PROTEIN NARX-RELATED"/>
    <property type="match status" value="1"/>
</dbReference>
<dbReference type="Pfam" id="PF07695">
    <property type="entry name" value="7TMR-DISM_7TM"/>
    <property type="match status" value="1"/>
</dbReference>
<feature type="domain" description="Histidine kinase" evidence="10">
    <location>
        <begin position="548"/>
        <end position="634"/>
    </location>
</feature>
<comment type="caution">
    <text evidence="11">The sequence shown here is derived from an EMBL/GenBank/DDBJ whole genome shotgun (WGS) entry which is preliminary data.</text>
</comment>
<dbReference type="Gene3D" id="3.30.565.10">
    <property type="entry name" value="Histidine kinase-like ATPase, C-terminal domain"/>
    <property type="match status" value="1"/>
</dbReference>
<dbReference type="SMART" id="SM00387">
    <property type="entry name" value="HATPase_c"/>
    <property type="match status" value="1"/>
</dbReference>
<dbReference type="InterPro" id="IPR003594">
    <property type="entry name" value="HATPase_dom"/>
</dbReference>
<keyword evidence="9" id="KW-1133">Transmembrane helix</keyword>
<evidence type="ECO:0000256" key="4">
    <source>
        <dbReference type="ARBA" id="ARBA00022679"/>
    </source>
</evidence>
<keyword evidence="9" id="KW-0472">Membrane</keyword>
<reference evidence="11 12" key="1">
    <citation type="submission" date="2020-03" db="EMBL/GenBank/DDBJ databases">
        <title>Cyclobacterium plantarum sp. nov., a marine bacterium isolated from a coastal-marine wetland.</title>
        <authorList>
            <person name="Sanchez-Porro C."/>
            <person name="Ventosa A."/>
            <person name="Amoozegar M."/>
        </authorList>
    </citation>
    <scope>NUCLEOTIDE SEQUENCE [LARGE SCALE GENOMIC DNA]</scope>
    <source>
        <strain evidence="11 12">GBPx2</strain>
    </source>
</reference>
<feature type="transmembrane region" description="Helical" evidence="9">
    <location>
        <begin position="208"/>
        <end position="231"/>
    </location>
</feature>
<proteinExistence type="predicted"/>
<dbReference type="InterPro" id="IPR011622">
    <property type="entry name" value="7TMR_DISM_rcpt_extracell_dom2"/>
</dbReference>
<gene>
    <name evidence="11" type="ORF">G9Q97_06265</name>
</gene>
<dbReference type="EC" id="2.7.13.3" evidence="2"/>
<keyword evidence="9" id="KW-0812">Transmembrane</keyword>
<name>A0ABX0H3L5_9BACT</name>
<dbReference type="Pfam" id="PF02518">
    <property type="entry name" value="HATPase_c"/>
    <property type="match status" value="1"/>
</dbReference>
<comment type="catalytic activity">
    <reaction evidence="1">
        <text>ATP + protein L-histidine = ADP + protein N-phospho-L-histidine.</text>
        <dbReference type="EC" id="2.7.13.3"/>
    </reaction>
</comment>
<dbReference type="InterPro" id="IPR011623">
    <property type="entry name" value="7TMR_DISM_rcpt_extracell_dom1"/>
</dbReference>
<keyword evidence="12" id="KW-1185">Reference proteome</keyword>
<keyword evidence="7" id="KW-0067">ATP-binding</keyword>
<dbReference type="RefSeq" id="WP_166144233.1">
    <property type="nucleotide sequence ID" value="NZ_JAANYN010000002.1"/>
</dbReference>
<dbReference type="Gene3D" id="2.60.40.2380">
    <property type="match status" value="1"/>
</dbReference>
<dbReference type="Pfam" id="PF07730">
    <property type="entry name" value="HisKA_3"/>
    <property type="match status" value="1"/>
</dbReference>
<evidence type="ECO:0000256" key="5">
    <source>
        <dbReference type="ARBA" id="ARBA00022741"/>
    </source>
</evidence>
<evidence type="ECO:0000259" key="10">
    <source>
        <dbReference type="PROSITE" id="PS50109"/>
    </source>
</evidence>
<dbReference type="PANTHER" id="PTHR24421:SF10">
    <property type="entry name" value="NITRATE_NITRITE SENSOR PROTEIN NARQ"/>
    <property type="match status" value="1"/>
</dbReference>